<dbReference type="OrthoDB" id="5398396at2759"/>
<dbReference type="Proteomes" id="UP000023758">
    <property type="component" value="Unassembled WGS sequence"/>
</dbReference>
<keyword evidence="2" id="KW-0472">Membrane</keyword>
<keyword evidence="2" id="KW-1133">Transmembrane helix</keyword>
<evidence type="ECO:0000256" key="1">
    <source>
        <dbReference type="SAM" id="MobiDB-lite"/>
    </source>
</evidence>
<gene>
    <name evidence="3" type="ORF">H103_06253</name>
</gene>
<dbReference type="AlphaFoldDB" id="A0A022VW64"/>
<reference evidence="3" key="1">
    <citation type="submission" date="2014-02" db="EMBL/GenBank/DDBJ databases">
        <title>The Genome Sequence of Trichophyton rubrum (morphotype fischeri) CBS 288.86.</title>
        <authorList>
            <consortium name="The Broad Institute Genomics Platform"/>
            <person name="Cuomo C.A."/>
            <person name="White T.C."/>
            <person name="Graser Y."/>
            <person name="Martinez-Rossi N."/>
            <person name="Heitman J."/>
            <person name="Young S.K."/>
            <person name="Zeng Q."/>
            <person name="Gargeya S."/>
            <person name="Abouelleil A."/>
            <person name="Alvarado L."/>
            <person name="Chapman S.B."/>
            <person name="Gainer-Dewar J."/>
            <person name="Goldberg J."/>
            <person name="Griggs A."/>
            <person name="Gujja S."/>
            <person name="Hansen M."/>
            <person name="Howarth C."/>
            <person name="Imamovic A."/>
            <person name="Larimer J."/>
            <person name="Martinez D."/>
            <person name="Murphy C."/>
            <person name="Pearson M.D."/>
            <person name="Persinoti G."/>
            <person name="Poon T."/>
            <person name="Priest M."/>
            <person name="Roberts A.D."/>
            <person name="Saif S."/>
            <person name="Shea T.D."/>
            <person name="Sykes S.N."/>
            <person name="Wortman J."/>
            <person name="Nusbaum C."/>
            <person name="Birren B."/>
        </authorList>
    </citation>
    <scope>NUCLEOTIDE SEQUENCE [LARGE SCALE GENOMIC DNA]</scope>
    <source>
        <strain evidence="3">CBS 288.86</strain>
    </source>
</reference>
<evidence type="ECO:0000313" key="3">
    <source>
        <dbReference type="EMBL" id="EZF50144.1"/>
    </source>
</evidence>
<dbReference type="HOGENOM" id="CLU_073109_2_0_1"/>
<name>A0A022VW64_TRIRU</name>
<sequence>MSFLYPFAPSDSHRRSSSRSRHGHSSSHRSHSKERRHHHSSSSVVGSSYGNGHSYSHSHHNGSTRPSEGSIFGLGSHANRSMASSIFSAGSSSRRAKPRAGYVHRMMRKIKKLFRDIMHYMKRHPMKVFFLVILPLITGGVLQKLLASVGIRIPGLAALSKGGGGGGSHDPLSGEGIAGGISGLMSLAKAFA</sequence>
<evidence type="ECO:0000256" key="2">
    <source>
        <dbReference type="SAM" id="Phobius"/>
    </source>
</evidence>
<organism evidence="3">
    <name type="scientific">Trichophyton rubrum CBS 288.86</name>
    <dbReference type="NCBI Taxonomy" id="1215330"/>
    <lineage>
        <taxon>Eukaryota</taxon>
        <taxon>Fungi</taxon>
        <taxon>Dikarya</taxon>
        <taxon>Ascomycota</taxon>
        <taxon>Pezizomycotina</taxon>
        <taxon>Eurotiomycetes</taxon>
        <taxon>Eurotiomycetidae</taxon>
        <taxon>Onygenales</taxon>
        <taxon>Arthrodermataceae</taxon>
        <taxon>Trichophyton</taxon>
    </lineage>
</organism>
<feature type="transmembrane region" description="Helical" evidence="2">
    <location>
        <begin position="128"/>
        <end position="146"/>
    </location>
</feature>
<proteinExistence type="predicted"/>
<keyword evidence="2" id="KW-0812">Transmembrane</keyword>
<accession>A0A022VW64</accession>
<dbReference type="EMBL" id="KK207889">
    <property type="protein sequence ID" value="EZF50144.1"/>
    <property type="molecule type" value="Genomic_DNA"/>
</dbReference>
<feature type="compositionally biased region" description="Basic residues" evidence="1">
    <location>
        <begin position="15"/>
        <end position="40"/>
    </location>
</feature>
<protein>
    <submittedName>
        <fullName evidence="3">Uncharacterized protein</fullName>
    </submittedName>
</protein>
<feature type="region of interest" description="Disordered" evidence="1">
    <location>
        <begin position="1"/>
        <end position="74"/>
    </location>
</feature>
<feature type="compositionally biased region" description="Low complexity" evidence="1">
    <location>
        <begin position="41"/>
        <end position="55"/>
    </location>
</feature>